<dbReference type="EMBL" id="BGPR01007261">
    <property type="protein sequence ID" value="GBN25578.1"/>
    <property type="molecule type" value="Genomic_DNA"/>
</dbReference>
<dbReference type="Proteomes" id="UP000499080">
    <property type="component" value="Unassembled WGS sequence"/>
</dbReference>
<comment type="caution">
    <text evidence="2">The sequence shown here is derived from an EMBL/GenBank/DDBJ whole genome shotgun (WGS) entry which is preliminary data.</text>
</comment>
<protein>
    <submittedName>
        <fullName evidence="2">Uncharacterized protein</fullName>
    </submittedName>
</protein>
<evidence type="ECO:0000313" key="2">
    <source>
        <dbReference type="EMBL" id="GBN25578.1"/>
    </source>
</evidence>
<feature type="region of interest" description="Disordered" evidence="1">
    <location>
        <begin position="26"/>
        <end position="53"/>
    </location>
</feature>
<evidence type="ECO:0000256" key="1">
    <source>
        <dbReference type="SAM" id="MobiDB-lite"/>
    </source>
</evidence>
<feature type="compositionally biased region" description="Polar residues" evidence="1">
    <location>
        <begin position="26"/>
        <end position="35"/>
    </location>
</feature>
<proteinExistence type="predicted"/>
<accession>A0A4Y2MEN7</accession>
<dbReference type="AlphaFoldDB" id="A0A4Y2MEN7"/>
<organism evidence="2 3">
    <name type="scientific">Araneus ventricosus</name>
    <name type="common">Orbweaver spider</name>
    <name type="synonym">Epeira ventricosa</name>
    <dbReference type="NCBI Taxonomy" id="182803"/>
    <lineage>
        <taxon>Eukaryota</taxon>
        <taxon>Metazoa</taxon>
        <taxon>Ecdysozoa</taxon>
        <taxon>Arthropoda</taxon>
        <taxon>Chelicerata</taxon>
        <taxon>Arachnida</taxon>
        <taxon>Araneae</taxon>
        <taxon>Araneomorphae</taxon>
        <taxon>Entelegynae</taxon>
        <taxon>Araneoidea</taxon>
        <taxon>Araneidae</taxon>
        <taxon>Araneus</taxon>
    </lineage>
</organism>
<gene>
    <name evidence="2" type="ORF">AVEN_163928_1</name>
</gene>
<reference evidence="2 3" key="1">
    <citation type="journal article" date="2019" name="Sci. Rep.">
        <title>Orb-weaving spider Araneus ventricosus genome elucidates the spidroin gene catalogue.</title>
        <authorList>
            <person name="Kono N."/>
            <person name="Nakamura H."/>
            <person name="Ohtoshi R."/>
            <person name="Moran D.A.P."/>
            <person name="Shinohara A."/>
            <person name="Yoshida Y."/>
            <person name="Fujiwara M."/>
            <person name="Mori M."/>
            <person name="Tomita M."/>
            <person name="Arakawa K."/>
        </authorList>
    </citation>
    <scope>NUCLEOTIDE SEQUENCE [LARGE SCALE GENOMIC DNA]</scope>
</reference>
<evidence type="ECO:0000313" key="3">
    <source>
        <dbReference type="Proteomes" id="UP000499080"/>
    </source>
</evidence>
<name>A0A4Y2MEN7_ARAVE</name>
<keyword evidence="3" id="KW-1185">Reference proteome</keyword>
<sequence length="100" mass="11344">MFQCSGASHIFCSALWDWTAPDGATVPNSEALSDNTQDKRSKTGKRSIRRDLLLQPPRRRDFDQVQQLTTNRWSSSITVLSGMRVSYSSVHSPSSIYYCR</sequence>